<protein>
    <submittedName>
        <fullName evidence="1">Uncharacterized protein</fullName>
    </submittedName>
</protein>
<reference evidence="1" key="1">
    <citation type="submission" date="2014-05" db="EMBL/GenBank/DDBJ databases">
        <authorList>
            <person name="Chronopoulou M."/>
        </authorList>
    </citation>
    <scope>NUCLEOTIDE SEQUENCE</scope>
    <source>
        <tissue evidence="1">Whole organism</tissue>
    </source>
</reference>
<feature type="non-terminal residue" evidence="1">
    <location>
        <position position="1"/>
    </location>
</feature>
<dbReference type="EMBL" id="HACA01030969">
    <property type="protein sequence ID" value="CDW48330.1"/>
    <property type="molecule type" value="Transcribed_RNA"/>
</dbReference>
<proteinExistence type="predicted"/>
<accession>A0A0K2VDD0</accession>
<evidence type="ECO:0000313" key="1">
    <source>
        <dbReference type="EMBL" id="CDW48330.1"/>
    </source>
</evidence>
<organism evidence="1">
    <name type="scientific">Lepeophtheirus salmonis</name>
    <name type="common">Salmon louse</name>
    <name type="synonym">Caligus salmonis</name>
    <dbReference type="NCBI Taxonomy" id="72036"/>
    <lineage>
        <taxon>Eukaryota</taxon>
        <taxon>Metazoa</taxon>
        <taxon>Ecdysozoa</taxon>
        <taxon>Arthropoda</taxon>
        <taxon>Crustacea</taxon>
        <taxon>Multicrustacea</taxon>
        <taxon>Hexanauplia</taxon>
        <taxon>Copepoda</taxon>
        <taxon>Siphonostomatoida</taxon>
        <taxon>Caligidae</taxon>
        <taxon>Lepeophtheirus</taxon>
    </lineage>
</organism>
<sequence length="129" mass="14563">YERVLTQILSPVDSIYIEEVKAIGDRGTRAKKDCVDSGFQFPHKNGKICLAKSVEFTRCGKSGHYVRVCRCLKENSISIINSIQKFELNKLPLNVNGNYFTNIIANYDRAAFVSVAVSRVQSKDQFQPN</sequence>
<name>A0A0K2VDD0_LEPSM</name>
<dbReference type="AlphaFoldDB" id="A0A0K2VDD0"/>